<dbReference type="InterPro" id="IPR035918">
    <property type="entry name" value="CytB_endotoxin-like_sf"/>
</dbReference>
<dbReference type="EMBL" id="CAJMWZ010007185">
    <property type="protein sequence ID" value="CAE6533935.1"/>
    <property type="molecule type" value="Genomic_DNA"/>
</dbReference>
<name>A0A8H3DM35_9AGAM</name>
<evidence type="ECO:0008006" key="3">
    <source>
        <dbReference type="Google" id="ProtNLM"/>
    </source>
</evidence>
<evidence type="ECO:0000313" key="1">
    <source>
        <dbReference type="EMBL" id="CAE6533935.1"/>
    </source>
</evidence>
<evidence type="ECO:0000313" key="2">
    <source>
        <dbReference type="Proteomes" id="UP000663850"/>
    </source>
</evidence>
<dbReference type="AlphaFoldDB" id="A0A8H3DM35"/>
<dbReference type="Proteomes" id="UP000663850">
    <property type="component" value="Unassembled WGS sequence"/>
</dbReference>
<gene>
    <name evidence="1" type="ORF">RDB_LOCUS136256</name>
</gene>
<dbReference type="SUPFAM" id="SSF55676">
    <property type="entry name" value="CytB endotoxin-like"/>
    <property type="match status" value="1"/>
</dbReference>
<organism evidence="1 2">
    <name type="scientific">Rhizoctonia solani</name>
    <dbReference type="NCBI Taxonomy" id="456999"/>
    <lineage>
        <taxon>Eukaryota</taxon>
        <taxon>Fungi</taxon>
        <taxon>Dikarya</taxon>
        <taxon>Basidiomycota</taxon>
        <taxon>Agaricomycotina</taxon>
        <taxon>Agaricomycetes</taxon>
        <taxon>Cantharellales</taxon>
        <taxon>Ceratobasidiaceae</taxon>
        <taxon>Rhizoctonia</taxon>
    </lineage>
</organism>
<comment type="caution">
    <text evidence="1">The sequence shown here is derived from an EMBL/GenBank/DDBJ whole genome shotgun (WGS) entry which is preliminary data.</text>
</comment>
<accession>A0A8H3DM35</accession>
<proteinExistence type="predicted"/>
<reference evidence="1" key="1">
    <citation type="submission" date="2021-01" db="EMBL/GenBank/DDBJ databases">
        <authorList>
            <person name="Kaushik A."/>
        </authorList>
    </citation>
    <scope>NUCLEOTIDE SEQUENCE</scope>
    <source>
        <strain evidence="1">Type strain: AG8-Rh-89/</strain>
    </source>
</reference>
<sequence length="216" mass="23849">MIARHKVPAKMSVSQPISQPHIYFNLISTLSQDFKEAAGQLVDFFSPHVNELSTGVKQLNWTSLKNSVDDYPGIELVMAGFSASGAATMSFKDLPDYCAAALRKPLSVPTPSDLSSTLSKSFSELNYAKQAGWADFKQHESTVQYGWEYRVLTMVPNPSISEDFVALLATIRLDSGKIPDEPGWYEVNQLYSTDISVNTVTMKLAVNKEFKVPTTA</sequence>
<protein>
    <recommendedName>
        <fullName evidence="3">Delta-endotoxin CytB</fullName>
    </recommendedName>
</protein>
<dbReference type="Gene3D" id="3.40.198.10">
    <property type="entry name" value="Delta-endotoxin CytB-like"/>
    <property type="match status" value="1"/>
</dbReference>